<dbReference type="InterPro" id="IPR027806">
    <property type="entry name" value="HARBI1_dom"/>
</dbReference>
<dbReference type="InterPro" id="IPR007527">
    <property type="entry name" value="Znf_SWIM"/>
</dbReference>
<dbReference type="EMBL" id="ODYU01009102">
    <property type="protein sequence ID" value="SOQ53279.1"/>
    <property type="molecule type" value="Genomic_DNA"/>
</dbReference>
<gene>
    <name evidence="5" type="ORF">SFRICE_039260</name>
</gene>
<name>A0A2H1WJQ1_SPOFR</name>
<accession>A0A2H1WJQ1</accession>
<evidence type="ECO:0000256" key="3">
    <source>
        <dbReference type="PROSITE-ProRule" id="PRU00325"/>
    </source>
</evidence>
<organism evidence="5">
    <name type="scientific">Spodoptera frugiperda</name>
    <name type="common">Fall armyworm</name>
    <dbReference type="NCBI Taxonomy" id="7108"/>
    <lineage>
        <taxon>Eukaryota</taxon>
        <taxon>Metazoa</taxon>
        <taxon>Ecdysozoa</taxon>
        <taxon>Arthropoda</taxon>
        <taxon>Hexapoda</taxon>
        <taxon>Insecta</taxon>
        <taxon>Pterygota</taxon>
        <taxon>Neoptera</taxon>
        <taxon>Endopterygota</taxon>
        <taxon>Lepidoptera</taxon>
        <taxon>Glossata</taxon>
        <taxon>Ditrysia</taxon>
        <taxon>Noctuoidea</taxon>
        <taxon>Noctuidae</taxon>
        <taxon>Amphipyrinae</taxon>
        <taxon>Spodoptera</taxon>
    </lineage>
</organism>
<protein>
    <submittedName>
        <fullName evidence="5">SFRICE_039260</fullName>
    </submittedName>
</protein>
<dbReference type="PANTHER" id="PTHR23080:SF141">
    <property type="entry name" value="TRANSPOSASE HELIX-TURN-HELIX DOMAIN-CONTAINING PROTEIN"/>
    <property type="match status" value="1"/>
</dbReference>
<evidence type="ECO:0000259" key="4">
    <source>
        <dbReference type="PROSITE" id="PS50966"/>
    </source>
</evidence>
<dbReference type="PANTHER" id="PTHR23080">
    <property type="entry name" value="THAP DOMAIN PROTEIN"/>
    <property type="match status" value="1"/>
</dbReference>
<evidence type="ECO:0000313" key="5">
    <source>
        <dbReference type="EMBL" id="SOQ53279.1"/>
    </source>
</evidence>
<comment type="cofactor">
    <cofactor evidence="1">
        <name>a divalent metal cation</name>
        <dbReference type="ChEBI" id="CHEBI:60240"/>
    </cofactor>
</comment>
<keyword evidence="3" id="KW-0863">Zinc-finger</keyword>
<dbReference type="Pfam" id="PF13359">
    <property type="entry name" value="DDE_Tnp_4"/>
    <property type="match status" value="1"/>
</dbReference>
<feature type="domain" description="SWIM-type" evidence="4">
    <location>
        <begin position="351"/>
        <end position="389"/>
    </location>
</feature>
<evidence type="ECO:0000256" key="2">
    <source>
        <dbReference type="ARBA" id="ARBA00022723"/>
    </source>
</evidence>
<proteinExistence type="predicted"/>
<dbReference type="PROSITE" id="PS50966">
    <property type="entry name" value="ZF_SWIM"/>
    <property type="match status" value="1"/>
</dbReference>
<evidence type="ECO:0000256" key="1">
    <source>
        <dbReference type="ARBA" id="ARBA00001968"/>
    </source>
</evidence>
<dbReference type="AlphaFoldDB" id="A0A2H1WJQ1"/>
<keyword evidence="3" id="KW-0862">Zinc</keyword>
<keyword evidence="2" id="KW-0479">Metal-binding</keyword>
<sequence length="397" mass="46462">MSRFCQNLERQMNKARDCLTEEYVDLHLGMNHITRNDIKERNLTIPRAIYGDDENSKAIVICDGTYIYIHKIANFLFQRQSYSLHKFQNLLKPFLIVCTDGYIIDVKGPYAATKTDANIMSSIMNNNLNPIHILLEPNDVFILDRGFRDSLGDIEACGYEYHVPPSKDRTESQLTTEQANESRMVTMCRWVVEVVNGRFKRDFKLLRQKYFNKALRHLFDGFKIAAAILNHFHEPIADNQYADMIVEEIRSKLDTPNILYNYVERKRLNQRRADFVRYTELQVISLALGTYQIKLARSYCSEHLQNGIYTIEIYRQNALEDLPDHGINEDSSLMRGRIQSRHIRTRIYYCYILINNSSNIISYYYCTCLTGRRTIGTCAHFVSIVWYLAYTPGTRDL</sequence>
<dbReference type="GO" id="GO:0008270">
    <property type="term" value="F:zinc ion binding"/>
    <property type="evidence" value="ECO:0007669"/>
    <property type="project" value="UniProtKB-KW"/>
</dbReference>
<reference evidence="5" key="1">
    <citation type="submission" date="2016-07" db="EMBL/GenBank/DDBJ databases">
        <authorList>
            <person name="Bretaudeau A."/>
        </authorList>
    </citation>
    <scope>NUCLEOTIDE SEQUENCE</scope>
    <source>
        <strain evidence="5">Rice</strain>
        <tissue evidence="5">Whole body</tissue>
    </source>
</reference>